<feature type="compositionally biased region" description="Polar residues" evidence="1">
    <location>
        <begin position="462"/>
        <end position="475"/>
    </location>
</feature>
<reference evidence="2" key="1">
    <citation type="submission" date="2020-06" db="EMBL/GenBank/DDBJ databases">
        <authorList>
            <consortium name="Plant Systems Biology data submission"/>
        </authorList>
    </citation>
    <scope>NUCLEOTIDE SEQUENCE</scope>
    <source>
        <strain evidence="2">D6</strain>
    </source>
</reference>
<sequence>MSDAPNHERRSIMWKDEFEARPSRRNLYEGMSTRGLTQVREFEKIAEEEDDEDGDETGHRRGRRVGVLGKIAVTAGMRDFSRSSHTGGDDDMDLEAMPMNDMSMSEATDCMRLMSDESMAENNIRSSMRQSIWDATGGDMANETCCSAFTAFVYMVWSSIKRFIYKIFRCREEEDQVDAFDTTTDLLRDNTVDMDDLAGLGEMLMKEMAVEASQSCATAMASGTTSSAAAASTAATSATAASASATMTVASAGVTTQVGVAVGTVTAVAATAAVASSGILVDTTTSVHRSSFQPYPWIQPNCSGDGTGRSVFEVKQGYLDLVIKDLTEEMLYQEKSVLEDMFVEAFNNVTGRCDGMYERTMFNVSLLPSFYIMTDTKNNTIASTQWVALLSCNGCPDSEPMFAVFERDIAGNSNESAAIHHSFGSTAGANSSAWDQFSLLAENQTDLVPWLVHAEDIANLTNATTPPNGHSWNKTETSKHHNSTENDYYSPDTLSAVAKHQSNRFQHNRRLQEYLIMVNTTNATSFNNTQNQSTINDDDLITVNDYYVNAHRLFEMFVEELMTAISHKYPDLSKEVTVAYGATVQRGDTGSERVVDEIRLSREASFTTTTEEPSMLPSREPSSSPSNEPSVSPSNKPSLLPSLMPSTTPSFQPSRKPSPSPTSVPTPEPTQAPTKRATQTPTTQNPSKEPTTLNPSKAPTQSPVVSYQSAQAQVQIIQPTPSPTIIPTKHPTSSPPTLSPSTLNPTPTPRAITNEPTPVPTKGPTFEPTPPPTADPTFEPTPEPTPEPTAEPTPSPTFEPTNTTTSMPTPAPTFGPTSPPTEAPTEPPTVPPTDPPTEPPTDPPTNPPTDPPTEPPTEAPTIEACNAAFTSYDQIYFVAFQGDIQMLQDNQVTAAFQTAYKDLGPGVCDPIVVGVAVDQLFLDLAMYFKPGALL</sequence>
<dbReference type="PANTHER" id="PTHR36489">
    <property type="entry name" value="PROTEIN-COUPLED RECEPTOR GPR1, PUTATIVE-RELATED"/>
    <property type="match status" value="1"/>
</dbReference>
<gene>
    <name evidence="2" type="ORF">SEMRO_500_G155320.1</name>
</gene>
<keyword evidence="3" id="KW-1185">Reference proteome</keyword>
<accession>A0A9N8HIH1</accession>
<feature type="compositionally biased region" description="Polar residues" evidence="1">
    <location>
        <begin position="671"/>
        <end position="700"/>
    </location>
</feature>
<evidence type="ECO:0000313" key="2">
    <source>
        <dbReference type="EMBL" id="CAB9511738.1"/>
    </source>
</evidence>
<proteinExistence type="predicted"/>
<dbReference type="EMBL" id="CAICTM010000499">
    <property type="protein sequence ID" value="CAB9511738.1"/>
    <property type="molecule type" value="Genomic_DNA"/>
</dbReference>
<name>A0A9N8HIH1_9STRA</name>
<protein>
    <submittedName>
        <fullName evidence="2">ECF subfamily RNA polymerase sigma-24 subunit</fullName>
    </submittedName>
</protein>
<evidence type="ECO:0000256" key="1">
    <source>
        <dbReference type="SAM" id="MobiDB-lite"/>
    </source>
</evidence>
<dbReference type="PANTHER" id="PTHR36489:SF2">
    <property type="entry name" value="APPLE DOMAIN-CONTAINING PROTEIN"/>
    <property type="match status" value="1"/>
</dbReference>
<comment type="caution">
    <text evidence="2">The sequence shown here is derived from an EMBL/GenBank/DDBJ whole genome shotgun (WGS) entry which is preliminary data.</text>
</comment>
<feature type="compositionally biased region" description="Low complexity" evidence="1">
    <location>
        <begin position="798"/>
        <end position="808"/>
    </location>
</feature>
<feature type="compositionally biased region" description="Basic and acidic residues" evidence="1">
    <location>
        <begin position="589"/>
        <end position="602"/>
    </location>
</feature>
<feature type="region of interest" description="Disordered" evidence="1">
    <location>
        <begin position="462"/>
        <end position="485"/>
    </location>
</feature>
<organism evidence="2 3">
    <name type="scientific">Seminavis robusta</name>
    <dbReference type="NCBI Taxonomy" id="568900"/>
    <lineage>
        <taxon>Eukaryota</taxon>
        <taxon>Sar</taxon>
        <taxon>Stramenopiles</taxon>
        <taxon>Ochrophyta</taxon>
        <taxon>Bacillariophyta</taxon>
        <taxon>Bacillariophyceae</taxon>
        <taxon>Bacillariophycidae</taxon>
        <taxon>Naviculales</taxon>
        <taxon>Naviculaceae</taxon>
        <taxon>Seminavis</taxon>
    </lineage>
</organism>
<feature type="compositionally biased region" description="Low complexity" evidence="1">
    <location>
        <begin position="701"/>
        <end position="732"/>
    </location>
</feature>
<evidence type="ECO:0000313" key="3">
    <source>
        <dbReference type="Proteomes" id="UP001153069"/>
    </source>
</evidence>
<dbReference type="Proteomes" id="UP001153069">
    <property type="component" value="Unassembled WGS sequence"/>
</dbReference>
<feature type="compositionally biased region" description="Pro residues" evidence="1">
    <location>
        <begin position="757"/>
        <end position="797"/>
    </location>
</feature>
<feature type="compositionally biased region" description="Low complexity" evidence="1">
    <location>
        <begin position="611"/>
        <end position="655"/>
    </location>
</feature>
<feature type="compositionally biased region" description="Pro residues" evidence="1">
    <location>
        <begin position="809"/>
        <end position="858"/>
    </location>
</feature>
<dbReference type="AlphaFoldDB" id="A0A9N8HIH1"/>
<feature type="region of interest" description="Disordered" evidence="1">
    <location>
        <begin position="588"/>
        <end position="860"/>
    </location>
</feature>
<feature type="compositionally biased region" description="Pro residues" evidence="1">
    <location>
        <begin position="656"/>
        <end position="670"/>
    </location>
</feature>